<organism evidence="1 2">
    <name type="scientific">Plasmodium chabaudi adami</name>
    <dbReference type="NCBI Taxonomy" id="5826"/>
    <lineage>
        <taxon>Eukaryota</taxon>
        <taxon>Sar</taxon>
        <taxon>Alveolata</taxon>
        <taxon>Apicomplexa</taxon>
        <taxon>Aconoidasida</taxon>
        <taxon>Haemosporida</taxon>
        <taxon>Plasmodiidae</taxon>
        <taxon>Plasmodium</taxon>
        <taxon>Plasmodium (Vinckeia)</taxon>
    </lineage>
</organism>
<dbReference type="AlphaFoldDB" id="A0A1D3L9V7"/>
<name>A0A1D3L9V7_PLACE</name>
<sequence length="135" mass="16218">MADKACTLLREVDAYFNNELVDEIKFNNSGLFEYKCPRKEREYICTTNNERINTLGVYLYENLNKISKDFKGEGNEANRHIEIFMMWLSDKLYKLEKNKSTTVEESYKNYLKNYMPSFNYWRVINSKKEYKIANV</sequence>
<reference evidence="1 2" key="1">
    <citation type="submission" date="2016-08" db="EMBL/GenBank/DDBJ databases">
        <authorList>
            <consortium name="Pathogen Informatics"/>
        </authorList>
    </citation>
    <scope>NUCLEOTIDE SEQUENCE [LARGE SCALE GENOMIC DNA]</scope>
    <source>
        <strain evidence="1 2">DK</strain>
    </source>
</reference>
<evidence type="ECO:0000313" key="1">
    <source>
        <dbReference type="EMBL" id="SCL92623.1"/>
    </source>
</evidence>
<gene>
    <name evidence="1" type="ORF">PCHDK_000529900</name>
</gene>
<dbReference type="Pfam" id="PF06022">
    <property type="entry name" value="Cir_Bir_Yir"/>
    <property type="match status" value="1"/>
</dbReference>
<dbReference type="EMBL" id="FMIO01000387">
    <property type="protein sequence ID" value="SCL92623.1"/>
    <property type="molecule type" value="Genomic_DNA"/>
</dbReference>
<proteinExistence type="predicted"/>
<accession>A0A1D3L9V7</accession>
<dbReference type="Proteomes" id="UP000195879">
    <property type="component" value="Unassembled WGS sequence"/>
</dbReference>
<feature type="non-terminal residue" evidence="1">
    <location>
        <position position="135"/>
    </location>
</feature>
<evidence type="ECO:0000313" key="2">
    <source>
        <dbReference type="Proteomes" id="UP000195879"/>
    </source>
</evidence>
<dbReference type="InterPro" id="IPR006477">
    <property type="entry name" value="Yir_bir_cir"/>
</dbReference>
<protein>
    <submittedName>
        <fullName evidence="1">Plasmodium variant antigen protein Cir/Yir/Bir, putative</fullName>
    </submittedName>
</protein>